<evidence type="ECO:0000259" key="12">
    <source>
        <dbReference type="Pfam" id="PF00593"/>
    </source>
</evidence>
<dbReference type="CDD" id="cd01347">
    <property type="entry name" value="ligand_gated_channel"/>
    <property type="match status" value="1"/>
</dbReference>
<evidence type="ECO:0000256" key="7">
    <source>
        <dbReference type="ARBA" id="ARBA00023136"/>
    </source>
</evidence>
<gene>
    <name evidence="14" type="ORF">C4532_18940</name>
</gene>
<dbReference type="PANTHER" id="PTHR30069">
    <property type="entry name" value="TONB-DEPENDENT OUTER MEMBRANE RECEPTOR"/>
    <property type="match status" value="1"/>
</dbReference>
<dbReference type="Gene3D" id="2.40.170.20">
    <property type="entry name" value="TonB-dependent receptor, beta-barrel domain"/>
    <property type="match status" value="1"/>
</dbReference>
<dbReference type="InterPro" id="IPR012910">
    <property type="entry name" value="Plug_dom"/>
</dbReference>
<dbReference type="PANTHER" id="PTHR30069:SF29">
    <property type="entry name" value="HEMOGLOBIN AND HEMOGLOBIN-HAPTOGLOBIN-BINDING PROTEIN 1-RELATED"/>
    <property type="match status" value="1"/>
</dbReference>
<dbReference type="PROSITE" id="PS52016">
    <property type="entry name" value="TONB_DEPENDENT_REC_3"/>
    <property type="match status" value="1"/>
</dbReference>
<dbReference type="InterPro" id="IPR039426">
    <property type="entry name" value="TonB-dep_rcpt-like"/>
</dbReference>
<comment type="similarity">
    <text evidence="10 11">Belongs to the TonB-dependent receptor family.</text>
</comment>
<accession>A0A419EP87</accession>
<keyword evidence="6 11" id="KW-0798">TonB box</keyword>
<evidence type="ECO:0000256" key="9">
    <source>
        <dbReference type="ARBA" id="ARBA00023237"/>
    </source>
</evidence>
<dbReference type="InterPro" id="IPR037066">
    <property type="entry name" value="Plug_dom_sf"/>
</dbReference>
<evidence type="ECO:0000256" key="2">
    <source>
        <dbReference type="ARBA" id="ARBA00022448"/>
    </source>
</evidence>
<keyword evidence="4 10" id="KW-0812">Transmembrane</keyword>
<evidence type="ECO:0000313" key="14">
    <source>
        <dbReference type="EMBL" id="RJP64718.1"/>
    </source>
</evidence>
<evidence type="ECO:0000313" key="15">
    <source>
        <dbReference type="Proteomes" id="UP000285961"/>
    </source>
</evidence>
<feature type="domain" description="TonB-dependent receptor plug" evidence="13">
    <location>
        <begin position="76"/>
        <end position="184"/>
    </location>
</feature>
<keyword evidence="2 10" id="KW-0813">Transport</keyword>
<evidence type="ECO:0000256" key="8">
    <source>
        <dbReference type="ARBA" id="ARBA00023170"/>
    </source>
</evidence>
<dbReference type="GO" id="GO:0015344">
    <property type="term" value="F:siderophore uptake transmembrane transporter activity"/>
    <property type="evidence" value="ECO:0007669"/>
    <property type="project" value="TreeGrafter"/>
</dbReference>
<feature type="domain" description="TonB-dependent receptor-like beta-barrel" evidence="12">
    <location>
        <begin position="262"/>
        <end position="643"/>
    </location>
</feature>
<dbReference type="Pfam" id="PF07715">
    <property type="entry name" value="Plug"/>
    <property type="match status" value="1"/>
</dbReference>
<evidence type="ECO:0000256" key="3">
    <source>
        <dbReference type="ARBA" id="ARBA00022452"/>
    </source>
</evidence>
<evidence type="ECO:0000256" key="4">
    <source>
        <dbReference type="ARBA" id="ARBA00022692"/>
    </source>
</evidence>
<dbReference type="SUPFAM" id="SSF56935">
    <property type="entry name" value="Porins"/>
    <property type="match status" value="1"/>
</dbReference>
<dbReference type="EMBL" id="QZKI01000136">
    <property type="protein sequence ID" value="RJP64718.1"/>
    <property type="molecule type" value="Genomic_DNA"/>
</dbReference>
<evidence type="ECO:0000256" key="1">
    <source>
        <dbReference type="ARBA" id="ARBA00004571"/>
    </source>
</evidence>
<dbReference type="AlphaFoldDB" id="A0A419EP87"/>
<sequence length="670" mass="76056">MKATFRRHGMLFFLVLVFATTICGSTAYGESLELENPRIDTQASEASGETYPMRELFLFEEVPIVISAAKREQPITESPSSISVITAEDIRRSGATTIADLLRRVPGLDVLRITPSDANISARGFNESNNNQMLLLIDGRSAYVDFFGIVVWDDLPIVLEEIDRIEIIRGPGSALYGANAFSGVINIITKTPEKAQGTTLSAIVGEFDTYRWTFMNANVIDKWSYKVVASWDEANSFEDRDKNDHEMFKGNALVKYEFDPESRIYVSAGVNDGDGNTLTRVSGFERDGTFGYAKLNYDYGSWKFQTFYNLIDIDVVAEGDTEERSIINNVFDFELQHSFDPKEKHSITWGVNYRHNRVTSHEIIGRDEQEDLFSLFIQDQYKMLDDLTLTAGIRFDSHPLTGTHFSPRASLVYEPWKEHIFRASVARAFRNPSFVESFLDLNIDGAVIANGNRDLDAEEITSFELGYQTRLLDNKLQFKLDTFYNILDEIIEFRQPDFLLPPPPPPFIFDYENQGKAVAYGGEASLQYHFSDRLSGYINYAYQELEARDDGVQFQLNEDGERIDSSPQHKINAGIYAELENGLNGSVDLNFVDNVTFGFFDPDSAPLPFQPTLVELDEYTRVDARIGYKFPNRDVEASLIVQNALDDAHEEFPTGETFQRQVLFQVRGKF</sequence>
<protein>
    <submittedName>
        <fullName evidence="14">TonB-dependent receptor</fullName>
    </submittedName>
</protein>
<keyword evidence="7 10" id="KW-0472">Membrane</keyword>
<name>A0A419EP87_9BACT</name>
<proteinExistence type="inferred from homology"/>
<dbReference type="InterPro" id="IPR000531">
    <property type="entry name" value="Beta-barrel_TonB"/>
</dbReference>
<dbReference type="Pfam" id="PF00593">
    <property type="entry name" value="TonB_dep_Rec_b-barrel"/>
    <property type="match status" value="1"/>
</dbReference>
<keyword evidence="8 14" id="KW-0675">Receptor</keyword>
<keyword evidence="5" id="KW-0732">Signal</keyword>
<evidence type="ECO:0000259" key="13">
    <source>
        <dbReference type="Pfam" id="PF07715"/>
    </source>
</evidence>
<comment type="subcellular location">
    <subcellularLocation>
        <location evidence="1 10">Cell outer membrane</location>
        <topology evidence="1 10">Multi-pass membrane protein</topology>
    </subcellularLocation>
</comment>
<dbReference type="InterPro" id="IPR036942">
    <property type="entry name" value="Beta-barrel_TonB_sf"/>
</dbReference>
<dbReference type="Gene3D" id="2.170.130.10">
    <property type="entry name" value="TonB-dependent receptor, plug domain"/>
    <property type="match status" value="1"/>
</dbReference>
<keyword evidence="3 10" id="KW-1134">Transmembrane beta strand</keyword>
<evidence type="ECO:0000256" key="5">
    <source>
        <dbReference type="ARBA" id="ARBA00022729"/>
    </source>
</evidence>
<keyword evidence="9 10" id="KW-0998">Cell outer membrane</keyword>
<evidence type="ECO:0000256" key="10">
    <source>
        <dbReference type="PROSITE-ProRule" id="PRU01360"/>
    </source>
</evidence>
<dbReference type="GO" id="GO:0009279">
    <property type="term" value="C:cell outer membrane"/>
    <property type="evidence" value="ECO:0007669"/>
    <property type="project" value="UniProtKB-SubCell"/>
</dbReference>
<dbReference type="Proteomes" id="UP000285961">
    <property type="component" value="Unassembled WGS sequence"/>
</dbReference>
<comment type="caution">
    <text evidence="14">The sequence shown here is derived from an EMBL/GenBank/DDBJ whole genome shotgun (WGS) entry which is preliminary data.</text>
</comment>
<reference evidence="14 15" key="1">
    <citation type="journal article" date="2017" name="ISME J.">
        <title>Energy and carbon metabolisms in a deep terrestrial subsurface fluid microbial community.</title>
        <authorList>
            <person name="Momper L."/>
            <person name="Jungbluth S.P."/>
            <person name="Lee M.D."/>
            <person name="Amend J.P."/>
        </authorList>
    </citation>
    <scope>NUCLEOTIDE SEQUENCE [LARGE SCALE GENOMIC DNA]</scope>
    <source>
        <strain evidence="14">SURF_17</strain>
    </source>
</reference>
<evidence type="ECO:0000256" key="11">
    <source>
        <dbReference type="RuleBase" id="RU003357"/>
    </source>
</evidence>
<organism evidence="14 15">
    <name type="scientific">Candidatus Abyssobacteria bacterium SURF_17</name>
    <dbReference type="NCBI Taxonomy" id="2093361"/>
    <lineage>
        <taxon>Bacteria</taxon>
        <taxon>Pseudomonadati</taxon>
        <taxon>Candidatus Hydrogenedentota</taxon>
        <taxon>Candidatus Abyssobacteria</taxon>
    </lineage>
</organism>
<evidence type="ECO:0000256" key="6">
    <source>
        <dbReference type="ARBA" id="ARBA00023077"/>
    </source>
</evidence>
<dbReference type="GO" id="GO:0044718">
    <property type="term" value="P:siderophore transmembrane transport"/>
    <property type="evidence" value="ECO:0007669"/>
    <property type="project" value="TreeGrafter"/>
</dbReference>